<protein>
    <submittedName>
        <fullName evidence="1">Uncharacterized protein</fullName>
    </submittedName>
</protein>
<dbReference type="EMBL" id="CP045903">
    <property type="protein sequence ID" value="QQP39023.1"/>
    <property type="molecule type" value="Genomic_DNA"/>
</dbReference>
<sequence>MGNKKAISHVFRDCTEINRLWERVDKTFEERVGRQSTREEKLNVPSRKF</sequence>
<organism evidence="1 2">
    <name type="scientific">Caligus rogercresseyi</name>
    <name type="common">Sea louse</name>
    <dbReference type="NCBI Taxonomy" id="217165"/>
    <lineage>
        <taxon>Eukaryota</taxon>
        <taxon>Metazoa</taxon>
        <taxon>Ecdysozoa</taxon>
        <taxon>Arthropoda</taxon>
        <taxon>Crustacea</taxon>
        <taxon>Multicrustacea</taxon>
        <taxon>Hexanauplia</taxon>
        <taxon>Copepoda</taxon>
        <taxon>Siphonostomatoida</taxon>
        <taxon>Caligidae</taxon>
        <taxon>Caligus</taxon>
    </lineage>
</organism>
<dbReference type="Proteomes" id="UP000595437">
    <property type="component" value="Chromosome 14"/>
</dbReference>
<reference evidence="2" key="1">
    <citation type="submission" date="2021-01" db="EMBL/GenBank/DDBJ databases">
        <title>Caligus Genome Assembly.</title>
        <authorList>
            <person name="Gallardo-Escarate C."/>
        </authorList>
    </citation>
    <scope>NUCLEOTIDE SEQUENCE [LARGE SCALE GENOMIC DNA]</scope>
</reference>
<name>A0A7T8JXR2_CALRO</name>
<accession>A0A7T8JXR2</accession>
<evidence type="ECO:0000313" key="1">
    <source>
        <dbReference type="EMBL" id="QQP39023.1"/>
    </source>
</evidence>
<dbReference type="AlphaFoldDB" id="A0A7T8JXR2"/>
<evidence type="ECO:0000313" key="2">
    <source>
        <dbReference type="Proteomes" id="UP000595437"/>
    </source>
</evidence>
<proteinExistence type="predicted"/>
<gene>
    <name evidence="1" type="ORF">FKW44_019775</name>
</gene>
<keyword evidence="2" id="KW-1185">Reference proteome</keyword>